<sequence>MDPPVASINTERFTSHWEVIQTEANKLASGLECSGMLIYTAIYRIVCGGDVSYAVRLHWCIGKFFFAFCVKIRERIKGDDWVKEYANAFCIYEKTVKTIDLLSLHLNEAILENKECKNVRDLGYIIWERCILRQRYEGNLPSLSESLPSKREYAEVCLRSLSNINTNPNDRFEYYRNNYEAGLFSVIIEEFKHKVSIHMEMELASYLVKCSRAINEAIAAYSALLLPISLPILEETLEKVVFSKHTHIMREQMRIVLHKKNKQSIKSLCSAVRLLTKKVFPAFLECLKEFINAEWPSENTCSAAISAYSRLSDLFLSDTCEKTREVLENVLALKIGRPGVGKELALYLESLIKTKHVEEVEKVNVLQNAISSKDEKDVFYSTYISRLAERIFSLQFDFEVEQEVASRLNMPWVLKNKVTKIFKDMVQSAEENQLFKQMYGAGDFQYLTPENNQVFFYSIITTACVWPIAEEAVQITRFPPELDGILSAFSGQYLAKHPRRRLIWADTLSTVEVEIITNRAYTIEMTLTHYAVLCAVEKTPSTLDNIAEAVGLSTKFTANVLESFVRLSIVVVRNDIYCFNDSFSCEQEIITIKATETTERRIGNRKPYYQAWISRALKQLKECGLNSLSETLQNSHTNIFDWNKQEYLDALKNLNDRGLVEIVDATVKYLP</sequence>
<dbReference type="InterPro" id="IPR045093">
    <property type="entry name" value="Cullin"/>
</dbReference>
<dbReference type="HOGENOM" id="CLU_374286_0_0_1"/>
<protein>
    <recommendedName>
        <fullName evidence="2">Cullin family profile domain-containing protein</fullName>
    </recommendedName>
</protein>
<dbReference type="PROSITE" id="PS50069">
    <property type="entry name" value="CULLIN_2"/>
    <property type="match status" value="1"/>
</dbReference>
<dbReference type="PANTHER" id="PTHR11932">
    <property type="entry name" value="CULLIN"/>
    <property type="match status" value="1"/>
</dbReference>
<name>A0A086J4A2_NEMA1</name>
<gene>
    <name evidence="3" type="ORF">NESG_00040</name>
</gene>
<dbReference type="AlphaFoldDB" id="A0A086J4A2"/>
<evidence type="ECO:0000259" key="2">
    <source>
        <dbReference type="PROSITE" id="PS50069"/>
    </source>
</evidence>
<dbReference type="EMBL" id="AKIJ01000001">
    <property type="protein sequence ID" value="KFG26970.1"/>
    <property type="molecule type" value="Genomic_DNA"/>
</dbReference>
<evidence type="ECO:0000256" key="1">
    <source>
        <dbReference type="PROSITE-ProRule" id="PRU00330"/>
    </source>
</evidence>
<dbReference type="InterPro" id="IPR016158">
    <property type="entry name" value="Cullin_homology"/>
</dbReference>
<dbReference type="Proteomes" id="UP000054524">
    <property type="component" value="Unassembled WGS sequence"/>
</dbReference>
<keyword evidence="4" id="KW-1185">Reference proteome</keyword>
<dbReference type="SMART" id="SM00182">
    <property type="entry name" value="CULLIN"/>
    <property type="match status" value="1"/>
</dbReference>
<dbReference type="SUPFAM" id="SSF75632">
    <property type="entry name" value="Cullin homology domain"/>
    <property type="match status" value="1"/>
</dbReference>
<dbReference type="GO" id="GO:0006511">
    <property type="term" value="P:ubiquitin-dependent protein catabolic process"/>
    <property type="evidence" value="ECO:0007669"/>
    <property type="project" value="InterPro"/>
</dbReference>
<accession>A0A086J4A2</accession>
<comment type="caution">
    <text evidence="3">The sequence shown here is derived from an EMBL/GenBank/DDBJ whole genome shotgun (WGS) entry which is preliminary data.</text>
</comment>
<dbReference type="SUPFAM" id="SSF74788">
    <property type="entry name" value="Cullin repeat-like"/>
    <property type="match status" value="1"/>
</dbReference>
<proteinExistence type="inferred from homology"/>
<dbReference type="InterPro" id="IPR036317">
    <property type="entry name" value="Cullin_homology_sf"/>
</dbReference>
<feature type="domain" description="Cullin family profile" evidence="2">
    <location>
        <begin position="322"/>
        <end position="565"/>
    </location>
</feature>
<comment type="similarity">
    <text evidence="1">Belongs to the cullin family.</text>
</comment>
<dbReference type="GeneID" id="77675013"/>
<dbReference type="Gene3D" id="1.20.1310.10">
    <property type="entry name" value="Cullin Repeats"/>
    <property type="match status" value="2"/>
</dbReference>
<dbReference type="InterPro" id="IPR059120">
    <property type="entry name" value="Cullin-like_AB"/>
</dbReference>
<dbReference type="Gene3D" id="3.30.230.130">
    <property type="entry name" value="Cullin, Chain C, Domain 2"/>
    <property type="match status" value="1"/>
</dbReference>
<reference evidence="3 4" key="1">
    <citation type="journal article" date="2014" name="Genome Announc.">
        <title>Genome Sequence of the Microsporidian Species Nematocida sp1 Strain ERTm6 (ATCC PRA-372).</title>
        <authorList>
            <person name="Bakowski M.A."/>
            <person name="Priest M."/>
            <person name="Young S."/>
            <person name="Cuomo C.A."/>
            <person name="Troemel E.R."/>
        </authorList>
    </citation>
    <scope>NUCLEOTIDE SEQUENCE [LARGE SCALE GENOMIC DNA]</scope>
    <source>
        <strain evidence="3 4">ERTm6</strain>
    </source>
</reference>
<evidence type="ECO:0000313" key="4">
    <source>
        <dbReference type="Proteomes" id="UP000054524"/>
    </source>
</evidence>
<dbReference type="GO" id="GO:0031625">
    <property type="term" value="F:ubiquitin protein ligase binding"/>
    <property type="evidence" value="ECO:0007669"/>
    <property type="project" value="InterPro"/>
</dbReference>
<organism evidence="3 4">
    <name type="scientific">Nematocida ausubeli (strain ATCC PRA-371 / ERTm2)</name>
    <name type="common">Nematode killer fungus</name>
    <dbReference type="NCBI Taxonomy" id="1913371"/>
    <lineage>
        <taxon>Eukaryota</taxon>
        <taxon>Fungi</taxon>
        <taxon>Fungi incertae sedis</taxon>
        <taxon>Microsporidia</taxon>
        <taxon>Nematocida</taxon>
    </lineage>
</organism>
<dbReference type="Pfam" id="PF26557">
    <property type="entry name" value="Cullin_AB"/>
    <property type="match status" value="1"/>
</dbReference>
<evidence type="ECO:0000313" key="3">
    <source>
        <dbReference type="EMBL" id="KFG26970.1"/>
    </source>
</evidence>
<dbReference type="OrthoDB" id="5581181at2759"/>
<dbReference type="RefSeq" id="XP_052905525.1">
    <property type="nucleotide sequence ID" value="XM_053047700.1"/>
</dbReference>
<dbReference type="InterPro" id="IPR016159">
    <property type="entry name" value="Cullin_repeat-like_dom_sf"/>
</dbReference>